<sequence length="281" mass="32220">WLIVSFQHLFDETTIWMACPSETDENCARARKEIHETLAVVKEHVGKRYTDRMGQLPKSFTEYPEGKLLDITITNGPVPDRDRDMFGPMMDAIGLSGSGLEIGVADADFSYQMVKNWKGLTTYHLVDPWKHQGDSVYHSHTGKDGNNWEQDKQDLRFEGVKALMREYTDSGKVEIHRMFSNEAVKLIEDSSLAFLYVDGNHVYDAVKEDLELFYPKMKPGALIAGHDYTSDHFGVKQASHEFAYERGLDFHTTDVMKKRQYVTGDRVVPPCCPSFYFFKPK</sequence>
<dbReference type="AlphaFoldDB" id="A0A9W7GF69"/>
<dbReference type="OrthoDB" id="186626at2759"/>
<dbReference type="PANTHER" id="PTHR37909">
    <property type="entry name" value="S-ADENOSYL-L-METHIONINE-DEPENDENT METHYLTRANSFERASES SUPERFAMILY PROTEIN"/>
    <property type="match status" value="1"/>
</dbReference>
<dbReference type="Pfam" id="PF13578">
    <property type="entry name" value="Methyltransf_24"/>
    <property type="match status" value="1"/>
</dbReference>
<keyword evidence="2" id="KW-1185">Reference proteome</keyword>
<dbReference type="Gene3D" id="3.40.50.150">
    <property type="entry name" value="Vaccinia Virus protein VP39"/>
    <property type="match status" value="1"/>
</dbReference>
<reference evidence="2" key="1">
    <citation type="journal article" date="2023" name="Commun. Biol.">
        <title>Genome analysis of Parmales, the sister group of diatoms, reveals the evolutionary specialization of diatoms from phago-mixotrophs to photoautotrophs.</title>
        <authorList>
            <person name="Ban H."/>
            <person name="Sato S."/>
            <person name="Yoshikawa S."/>
            <person name="Yamada K."/>
            <person name="Nakamura Y."/>
            <person name="Ichinomiya M."/>
            <person name="Sato N."/>
            <person name="Blanc-Mathieu R."/>
            <person name="Endo H."/>
            <person name="Kuwata A."/>
            <person name="Ogata H."/>
        </authorList>
    </citation>
    <scope>NUCLEOTIDE SEQUENCE [LARGE SCALE GENOMIC DNA]</scope>
</reference>
<dbReference type="EMBL" id="BRYA01001514">
    <property type="protein sequence ID" value="GMI44896.1"/>
    <property type="molecule type" value="Genomic_DNA"/>
</dbReference>
<dbReference type="InterPro" id="IPR029063">
    <property type="entry name" value="SAM-dependent_MTases_sf"/>
</dbReference>
<accession>A0A9W7GF69</accession>
<organism evidence="1 2">
    <name type="scientific">Triparma columacea</name>
    <dbReference type="NCBI Taxonomy" id="722753"/>
    <lineage>
        <taxon>Eukaryota</taxon>
        <taxon>Sar</taxon>
        <taxon>Stramenopiles</taxon>
        <taxon>Ochrophyta</taxon>
        <taxon>Bolidophyceae</taxon>
        <taxon>Parmales</taxon>
        <taxon>Triparmaceae</taxon>
        <taxon>Triparma</taxon>
    </lineage>
</organism>
<name>A0A9W7GF69_9STRA</name>
<protein>
    <recommendedName>
        <fullName evidence="3">Class I SAM-dependent methyltransferase</fullName>
    </recommendedName>
</protein>
<feature type="non-terminal residue" evidence="1">
    <location>
        <position position="1"/>
    </location>
</feature>
<evidence type="ECO:0000313" key="2">
    <source>
        <dbReference type="Proteomes" id="UP001165065"/>
    </source>
</evidence>
<comment type="caution">
    <text evidence="1">The sequence shown here is derived from an EMBL/GenBank/DDBJ whole genome shotgun (WGS) entry which is preliminary data.</text>
</comment>
<proteinExistence type="predicted"/>
<gene>
    <name evidence="1" type="ORF">TrCOL_g12477</name>
</gene>
<dbReference type="Proteomes" id="UP001165065">
    <property type="component" value="Unassembled WGS sequence"/>
</dbReference>
<evidence type="ECO:0000313" key="1">
    <source>
        <dbReference type="EMBL" id="GMI44896.1"/>
    </source>
</evidence>
<evidence type="ECO:0008006" key="3">
    <source>
        <dbReference type="Google" id="ProtNLM"/>
    </source>
</evidence>
<dbReference type="PANTHER" id="PTHR37909:SF1">
    <property type="entry name" value="S-ADENOSYL-L-METHIONINE-DEPENDENT METHYLTRANSFERASES SUPERFAMILY PROTEIN"/>
    <property type="match status" value="1"/>
</dbReference>